<organism evidence="5 6">
    <name type="scientific">Lasallia pustulata</name>
    <dbReference type="NCBI Taxonomy" id="136370"/>
    <lineage>
        <taxon>Eukaryota</taxon>
        <taxon>Fungi</taxon>
        <taxon>Dikarya</taxon>
        <taxon>Ascomycota</taxon>
        <taxon>Pezizomycotina</taxon>
        <taxon>Lecanoromycetes</taxon>
        <taxon>OSLEUM clade</taxon>
        <taxon>Umbilicariomycetidae</taxon>
        <taxon>Umbilicariales</taxon>
        <taxon>Umbilicariaceae</taxon>
        <taxon>Lasallia</taxon>
    </lineage>
</organism>
<dbReference type="Pfam" id="PF13738">
    <property type="entry name" value="Pyr_redox_3"/>
    <property type="match status" value="1"/>
</dbReference>
<proteinExistence type="predicted"/>
<keyword evidence="2" id="KW-0274">FAD</keyword>
<name>A0A5M8PVL1_9LECA</name>
<dbReference type="GO" id="GO:0004497">
    <property type="term" value="F:monooxygenase activity"/>
    <property type="evidence" value="ECO:0007669"/>
    <property type="project" value="UniProtKB-KW"/>
</dbReference>
<gene>
    <name evidence="5" type="ORF">FRX48_03715</name>
</gene>
<evidence type="ECO:0000256" key="4">
    <source>
        <dbReference type="SAM" id="MobiDB-lite"/>
    </source>
</evidence>
<feature type="region of interest" description="Disordered" evidence="4">
    <location>
        <begin position="290"/>
        <end position="310"/>
    </location>
</feature>
<dbReference type="InterPro" id="IPR036188">
    <property type="entry name" value="FAD/NAD-bd_sf"/>
</dbReference>
<comment type="caution">
    <text evidence="5">The sequence shown here is derived from an EMBL/GenBank/DDBJ whole genome shotgun (WGS) entry which is preliminary data.</text>
</comment>
<evidence type="ECO:0000256" key="2">
    <source>
        <dbReference type="ARBA" id="ARBA00022827"/>
    </source>
</evidence>
<dbReference type="OrthoDB" id="2915840at2759"/>
<evidence type="ECO:0000313" key="5">
    <source>
        <dbReference type="EMBL" id="KAA6412723.1"/>
    </source>
</evidence>
<dbReference type="PANTHER" id="PTHR23023">
    <property type="entry name" value="DIMETHYLANILINE MONOOXYGENASE"/>
    <property type="match status" value="1"/>
</dbReference>
<dbReference type="Proteomes" id="UP000324767">
    <property type="component" value="Unassembled WGS sequence"/>
</dbReference>
<evidence type="ECO:0000256" key="3">
    <source>
        <dbReference type="ARBA" id="ARBA00023002"/>
    </source>
</evidence>
<dbReference type="EMBL" id="VXIT01000005">
    <property type="protein sequence ID" value="KAA6412723.1"/>
    <property type="molecule type" value="Genomic_DNA"/>
</dbReference>
<dbReference type="SUPFAM" id="SSF51905">
    <property type="entry name" value="FAD/NAD(P)-binding domain"/>
    <property type="match status" value="1"/>
</dbReference>
<keyword evidence="1" id="KW-0285">Flavoprotein</keyword>
<keyword evidence="5" id="KW-0503">Monooxygenase</keyword>
<dbReference type="InterPro" id="IPR050346">
    <property type="entry name" value="FMO-like"/>
</dbReference>
<dbReference type="Gene3D" id="3.50.50.60">
    <property type="entry name" value="FAD/NAD(P)-binding domain"/>
    <property type="match status" value="1"/>
</dbReference>
<accession>A0A5M8PVL1</accession>
<sequence>MGDDYDLIIAGAGLYGIQAARTYLEVHPTSKVVILESDSCLGGVWSSKRMYDAFWTQTPLGMCEFSDKPVSKPLEGEDYYGFFPAKYITEYLEDYANDHMYADRSLRDRIRLNCHVKAVSNEGAKWIVSCDEKEVRYVFTASKLMIATGLTSKPNMPVLSNQDAFKGLILHQKDFGQSSFLASSDAEHVCVIGGAKSAADVAYASAKAGKTVSWIIRKNGSGPSALVSARGSGPYRNTNETLYTRMTSLLNPSLFIPQNWATRFLHQTRIGRRLVDLIWTKVDAKNRRQADYRRPDGRANNFEGLEPDTP</sequence>
<evidence type="ECO:0000313" key="6">
    <source>
        <dbReference type="Proteomes" id="UP000324767"/>
    </source>
</evidence>
<keyword evidence="3" id="KW-0560">Oxidoreductase</keyword>
<evidence type="ECO:0000256" key="1">
    <source>
        <dbReference type="ARBA" id="ARBA00022630"/>
    </source>
</evidence>
<protein>
    <submittedName>
        <fullName evidence="5">Flavin-binding monooxygenase</fullName>
    </submittedName>
</protein>
<reference evidence="5 6" key="1">
    <citation type="submission" date="2019-09" db="EMBL/GenBank/DDBJ databases">
        <title>The hologenome of the rock-dwelling lichen Lasallia pustulata.</title>
        <authorList>
            <person name="Greshake Tzovaras B."/>
            <person name="Segers F."/>
            <person name="Bicker A."/>
            <person name="Dal Grande F."/>
            <person name="Otte J."/>
            <person name="Hankeln T."/>
            <person name="Schmitt I."/>
            <person name="Ebersberger I."/>
        </authorList>
    </citation>
    <scope>NUCLEOTIDE SEQUENCE [LARGE SCALE GENOMIC DNA]</scope>
    <source>
        <strain evidence="5">A1-1</strain>
    </source>
</reference>
<dbReference type="AlphaFoldDB" id="A0A5M8PVL1"/>